<feature type="domain" description="Heterokaryon incompatibility" evidence="1">
    <location>
        <begin position="21"/>
        <end position="109"/>
    </location>
</feature>
<gene>
    <name evidence="2" type="ORF">BKA67DRAFT_564293</name>
</gene>
<dbReference type="PANTHER" id="PTHR10622:SF12">
    <property type="entry name" value="HET DOMAIN-CONTAINING PROTEIN"/>
    <property type="match status" value="1"/>
</dbReference>
<comment type="caution">
    <text evidence="2">The sequence shown here is derived from an EMBL/GenBank/DDBJ whole genome shotgun (WGS) entry which is preliminary data.</text>
</comment>
<organism evidence="2 3">
    <name type="scientific">Truncatella angustata</name>
    <dbReference type="NCBI Taxonomy" id="152316"/>
    <lineage>
        <taxon>Eukaryota</taxon>
        <taxon>Fungi</taxon>
        <taxon>Dikarya</taxon>
        <taxon>Ascomycota</taxon>
        <taxon>Pezizomycotina</taxon>
        <taxon>Sordariomycetes</taxon>
        <taxon>Xylariomycetidae</taxon>
        <taxon>Amphisphaeriales</taxon>
        <taxon>Sporocadaceae</taxon>
        <taxon>Truncatella</taxon>
    </lineage>
</organism>
<dbReference type="RefSeq" id="XP_045958422.1">
    <property type="nucleotide sequence ID" value="XM_046102725.1"/>
</dbReference>
<dbReference type="GeneID" id="70131617"/>
<sequence length="579" mass="67193">MRLLNTHNLTLREFHSTRPEYAILSHTWGDQEDEFSFQELQSGEERHREKKGFDKIARFCHIASTNGYDWVWVDTCCIDKSSSAELSEAINSMYRWYKESEVCYAYLEDIESGNDIGSSRWFTRGWTLQELLAPNVVEFYDWEWTEIGTKHDMRETISTITGIDANALRKSLVPSLYTVALRMSWAARRVTTREEDTAYCLLGIFEVHMPLLYGESEKAFQRLQEEILNLTEDYTILAWRNRPKAHGDMERDPTSVLAESPWDFRNDTINLKFTGFDFSQLRQIDWNPFQPREKDLTWPGCPTHVQFKSRPVDFEPPRKTARGLRVTLPFVIETSPSDYLIRGANLAFLYCFRRPRGEMVCLVLYEEDGIHSSSTKGQFYRPLGRSGIHFIAPRSVTLQFRTVYIRVIPRNLDPTPNWTQSAYQGFTGLILFGSIGKSQLFKLDRIKIILIHIRRGSVFIRLLSSLGVYGIWCRLSITTGGTFEDERNAIVNDRRSFLANEDLIMEPRLRSLLTLDNGYIECKLKARPKRWLDNVTAMTSLREDFETLKLEQLYSLELRTSGPAADSPPELEILGIAWI</sequence>
<dbReference type="EMBL" id="JAGPXC010000004">
    <property type="protein sequence ID" value="KAH6654152.1"/>
    <property type="molecule type" value="Genomic_DNA"/>
</dbReference>
<dbReference type="Proteomes" id="UP000758603">
    <property type="component" value="Unassembled WGS sequence"/>
</dbReference>
<dbReference type="AlphaFoldDB" id="A0A9P8ZWV6"/>
<evidence type="ECO:0000313" key="3">
    <source>
        <dbReference type="Proteomes" id="UP000758603"/>
    </source>
</evidence>
<name>A0A9P8ZWV6_9PEZI</name>
<evidence type="ECO:0000313" key="2">
    <source>
        <dbReference type="EMBL" id="KAH6654152.1"/>
    </source>
</evidence>
<dbReference type="OrthoDB" id="4655561at2759"/>
<evidence type="ECO:0000259" key="1">
    <source>
        <dbReference type="Pfam" id="PF06985"/>
    </source>
</evidence>
<dbReference type="InterPro" id="IPR010730">
    <property type="entry name" value="HET"/>
</dbReference>
<dbReference type="Pfam" id="PF06985">
    <property type="entry name" value="HET"/>
    <property type="match status" value="1"/>
</dbReference>
<accession>A0A9P8ZWV6</accession>
<dbReference type="PANTHER" id="PTHR10622">
    <property type="entry name" value="HET DOMAIN-CONTAINING PROTEIN"/>
    <property type="match status" value="1"/>
</dbReference>
<keyword evidence="3" id="KW-1185">Reference proteome</keyword>
<reference evidence="2" key="1">
    <citation type="journal article" date="2021" name="Nat. Commun.">
        <title>Genetic determinants of endophytism in the Arabidopsis root mycobiome.</title>
        <authorList>
            <person name="Mesny F."/>
            <person name="Miyauchi S."/>
            <person name="Thiergart T."/>
            <person name="Pickel B."/>
            <person name="Atanasova L."/>
            <person name="Karlsson M."/>
            <person name="Huettel B."/>
            <person name="Barry K.W."/>
            <person name="Haridas S."/>
            <person name="Chen C."/>
            <person name="Bauer D."/>
            <person name="Andreopoulos W."/>
            <person name="Pangilinan J."/>
            <person name="LaButti K."/>
            <person name="Riley R."/>
            <person name="Lipzen A."/>
            <person name="Clum A."/>
            <person name="Drula E."/>
            <person name="Henrissat B."/>
            <person name="Kohler A."/>
            <person name="Grigoriev I.V."/>
            <person name="Martin F.M."/>
            <person name="Hacquard S."/>
        </authorList>
    </citation>
    <scope>NUCLEOTIDE SEQUENCE</scope>
    <source>
        <strain evidence="2">MPI-SDFR-AT-0073</strain>
    </source>
</reference>
<proteinExistence type="predicted"/>
<protein>
    <submittedName>
        <fullName evidence="2">Heterokaryon incompatibility protein-domain-containing protein</fullName>
    </submittedName>
</protein>